<dbReference type="SUPFAM" id="SSF52096">
    <property type="entry name" value="ClpP/crotonase"/>
    <property type="match status" value="1"/>
</dbReference>
<organism evidence="1 2">
    <name type="scientific">Kibdelosporangium lantanae</name>
    <dbReference type="NCBI Taxonomy" id="1497396"/>
    <lineage>
        <taxon>Bacteria</taxon>
        <taxon>Bacillati</taxon>
        <taxon>Actinomycetota</taxon>
        <taxon>Actinomycetes</taxon>
        <taxon>Pseudonocardiales</taxon>
        <taxon>Pseudonocardiaceae</taxon>
        <taxon>Kibdelosporangium</taxon>
    </lineage>
</organism>
<accession>A0ABW3MNB5</accession>
<sequence length="98" mass="10769">MRLVLERSDACVRLKLNRPDRRNALTEDTVADLLGALDESPDQPVLLGSTDPTVFSAGADLDVSDDERTRLSDLLYQCYERMITRPGPVIAIVEGPAV</sequence>
<dbReference type="CDD" id="cd06558">
    <property type="entry name" value="crotonase-like"/>
    <property type="match status" value="1"/>
</dbReference>
<dbReference type="Proteomes" id="UP001597045">
    <property type="component" value="Unassembled WGS sequence"/>
</dbReference>
<keyword evidence="2" id="KW-1185">Reference proteome</keyword>
<proteinExistence type="predicted"/>
<dbReference type="Gene3D" id="3.90.226.10">
    <property type="entry name" value="2-enoyl-CoA Hydratase, Chain A, domain 1"/>
    <property type="match status" value="1"/>
</dbReference>
<dbReference type="InterPro" id="IPR001753">
    <property type="entry name" value="Enoyl-CoA_hydra/iso"/>
</dbReference>
<name>A0ABW3MNB5_9PSEU</name>
<gene>
    <name evidence="1" type="ORF">ACFQ1S_44335</name>
</gene>
<dbReference type="Pfam" id="PF00378">
    <property type="entry name" value="ECH_1"/>
    <property type="match status" value="1"/>
</dbReference>
<evidence type="ECO:0000313" key="1">
    <source>
        <dbReference type="EMBL" id="MFD1052111.1"/>
    </source>
</evidence>
<feature type="non-terminal residue" evidence="1">
    <location>
        <position position="98"/>
    </location>
</feature>
<dbReference type="InterPro" id="IPR029045">
    <property type="entry name" value="ClpP/crotonase-like_dom_sf"/>
</dbReference>
<comment type="caution">
    <text evidence="1">The sequence shown here is derived from an EMBL/GenBank/DDBJ whole genome shotgun (WGS) entry which is preliminary data.</text>
</comment>
<protein>
    <submittedName>
        <fullName evidence="1">Enoyl-CoA hydratase/isomerase family protein</fullName>
    </submittedName>
</protein>
<reference evidence="2" key="1">
    <citation type="journal article" date="2019" name="Int. J. Syst. Evol. Microbiol.">
        <title>The Global Catalogue of Microorganisms (GCM) 10K type strain sequencing project: providing services to taxonomists for standard genome sequencing and annotation.</title>
        <authorList>
            <consortium name="The Broad Institute Genomics Platform"/>
            <consortium name="The Broad Institute Genome Sequencing Center for Infectious Disease"/>
            <person name="Wu L."/>
            <person name="Ma J."/>
        </authorList>
    </citation>
    <scope>NUCLEOTIDE SEQUENCE [LARGE SCALE GENOMIC DNA]</scope>
    <source>
        <strain evidence="2">JCM 31486</strain>
    </source>
</reference>
<evidence type="ECO:0000313" key="2">
    <source>
        <dbReference type="Proteomes" id="UP001597045"/>
    </source>
</evidence>
<dbReference type="EMBL" id="JBHTIS010004136">
    <property type="protein sequence ID" value="MFD1052111.1"/>
    <property type="molecule type" value="Genomic_DNA"/>
</dbReference>